<keyword evidence="2" id="KW-1185">Reference proteome</keyword>
<evidence type="ECO:0000313" key="2">
    <source>
        <dbReference type="Proteomes" id="UP000001819"/>
    </source>
</evidence>
<dbReference type="InParanoid" id="B5DL33"/>
<feature type="compositionally biased region" description="Polar residues" evidence="1">
    <location>
        <begin position="21"/>
        <end position="35"/>
    </location>
</feature>
<name>B5DL33_DROPS</name>
<dbReference type="RefSeq" id="XP_002133605.1">
    <property type="nucleotide sequence ID" value="XM_002133569.3"/>
</dbReference>
<sequence>MDKFVQRQPSQASTGDCPDVSQPTTSVSSKTSQGPSIVAENDKTTPTSMTDARLQRDLNSRSALLRVRAMYALKNPTKNAYTVFDVPHTEQDLIFDDEGESSD</sequence>
<accession>B5DL33</accession>
<accession>A0A6I8UYU2</accession>
<proteinExistence type="predicted"/>
<evidence type="ECO:0000313" key="3">
    <source>
        <dbReference type="RefSeq" id="XP_002133605.1"/>
    </source>
</evidence>
<reference evidence="3" key="1">
    <citation type="submission" date="2025-08" db="UniProtKB">
        <authorList>
            <consortium name="RefSeq"/>
        </authorList>
    </citation>
    <scope>IDENTIFICATION</scope>
    <source>
        <strain evidence="3">MV-25-SWS-2005</strain>
        <tissue evidence="3">Whole body</tissue>
    </source>
</reference>
<evidence type="ECO:0000256" key="1">
    <source>
        <dbReference type="SAM" id="MobiDB-lite"/>
    </source>
</evidence>
<dbReference type="OMA" id="NPTKNAY"/>
<dbReference type="Bgee" id="FBgn0244394">
    <property type="expression patterns" value="Expressed in male reproductive system and 1 other cell type or tissue"/>
</dbReference>
<feature type="region of interest" description="Disordered" evidence="1">
    <location>
        <begin position="1"/>
        <end position="51"/>
    </location>
</feature>
<dbReference type="STRING" id="46245.B5DL33"/>
<protein>
    <submittedName>
        <fullName evidence="3">Uncharacterized protein</fullName>
    </submittedName>
</protein>
<dbReference type="HOGENOM" id="CLU_2266511_0_0_1"/>
<dbReference type="GeneID" id="6902072"/>
<dbReference type="AlphaFoldDB" id="B5DL33"/>
<organism evidence="2 3">
    <name type="scientific">Drosophila pseudoobscura pseudoobscura</name>
    <name type="common">Fruit fly</name>
    <dbReference type="NCBI Taxonomy" id="46245"/>
    <lineage>
        <taxon>Eukaryota</taxon>
        <taxon>Metazoa</taxon>
        <taxon>Ecdysozoa</taxon>
        <taxon>Arthropoda</taxon>
        <taxon>Hexapoda</taxon>
        <taxon>Insecta</taxon>
        <taxon>Pterygota</taxon>
        <taxon>Neoptera</taxon>
        <taxon>Endopterygota</taxon>
        <taxon>Diptera</taxon>
        <taxon>Brachycera</taxon>
        <taxon>Muscomorpha</taxon>
        <taxon>Ephydroidea</taxon>
        <taxon>Drosophilidae</taxon>
        <taxon>Drosophila</taxon>
        <taxon>Sophophora</taxon>
    </lineage>
</organism>
<gene>
    <name evidence="3" type="primary">LOC6902072</name>
</gene>
<dbReference type="KEGG" id="dpo:6902072"/>
<dbReference type="Proteomes" id="UP000001819">
    <property type="component" value="Chromosome X"/>
</dbReference>